<keyword evidence="2" id="KW-1185">Reference proteome</keyword>
<organism evidence="1 2">
    <name type="scientific">Polymorphospora rubra</name>
    <dbReference type="NCBI Taxonomy" id="338584"/>
    <lineage>
        <taxon>Bacteria</taxon>
        <taxon>Bacillati</taxon>
        <taxon>Actinomycetota</taxon>
        <taxon>Actinomycetes</taxon>
        <taxon>Micromonosporales</taxon>
        <taxon>Micromonosporaceae</taxon>
        <taxon>Polymorphospora</taxon>
    </lineage>
</organism>
<dbReference type="EMBL" id="AP023359">
    <property type="protein sequence ID" value="BCJ63744.1"/>
    <property type="molecule type" value="Genomic_DNA"/>
</dbReference>
<sequence length="176" mass="19660">MRLFRRRPKLPADRRPALDPEERILAWSPAGSGDGVVVVTNRGLWLPGRSGRLPWYEIHKAVWSGRELTVTPAEVLRVHDEYAVVADRPAESYLLLDPGEVPHQVRTRVTGSVAHTAHYPLPVGGVRIVARRVSGVDGLSWAVRYDPGTPYDDDEVRAATVELVERFRQESVPSDL</sequence>
<accession>A0A810MSX4</accession>
<protein>
    <submittedName>
        <fullName evidence="1">Uncharacterized protein</fullName>
    </submittedName>
</protein>
<reference evidence="1" key="1">
    <citation type="submission" date="2020-08" db="EMBL/GenBank/DDBJ databases">
        <title>Whole genome shotgun sequence of Polymorphospora rubra NBRC 101157.</title>
        <authorList>
            <person name="Komaki H."/>
            <person name="Tamura T."/>
        </authorList>
    </citation>
    <scope>NUCLEOTIDE SEQUENCE</scope>
    <source>
        <strain evidence="1">NBRC 101157</strain>
    </source>
</reference>
<dbReference type="RefSeq" id="WP_212821673.1">
    <property type="nucleotide sequence ID" value="NZ_AP023359.1"/>
</dbReference>
<dbReference type="KEGG" id="pry:Prubr_07650"/>
<evidence type="ECO:0000313" key="2">
    <source>
        <dbReference type="Proteomes" id="UP000680866"/>
    </source>
</evidence>
<gene>
    <name evidence="1" type="ORF">Prubr_07650</name>
</gene>
<dbReference type="AlphaFoldDB" id="A0A810MSX4"/>
<evidence type="ECO:0000313" key="1">
    <source>
        <dbReference type="EMBL" id="BCJ63744.1"/>
    </source>
</evidence>
<name>A0A810MSX4_9ACTN</name>
<proteinExistence type="predicted"/>
<dbReference type="Proteomes" id="UP000680866">
    <property type="component" value="Chromosome"/>
</dbReference>